<evidence type="ECO:0000313" key="2">
    <source>
        <dbReference type="EMBL" id="MBK1828141.1"/>
    </source>
</evidence>
<evidence type="ECO:0000256" key="1">
    <source>
        <dbReference type="SAM" id="Phobius"/>
    </source>
</evidence>
<name>A0A934RGK4_9BACT</name>
<keyword evidence="1" id="KW-0812">Transmembrane</keyword>
<feature type="transmembrane region" description="Helical" evidence="1">
    <location>
        <begin position="72"/>
        <end position="100"/>
    </location>
</feature>
<proteinExistence type="predicted"/>
<reference evidence="2" key="1">
    <citation type="submission" date="2021-01" db="EMBL/GenBank/DDBJ databases">
        <title>Modified the classification status of verrucomicrobia.</title>
        <authorList>
            <person name="Feng X."/>
        </authorList>
    </citation>
    <scope>NUCLEOTIDE SEQUENCE</scope>
    <source>
        <strain evidence="2">KCTC 22201</strain>
    </source>
</reference>
<dbReference type="AlphaFoldDB" id="A0A934RGK4"/>
<dbReference type="Proteomes" id="UP000658278">
    <property type="component" value="Unassembled WGS sequence"/>
</dbReference>
<protein>
    <submittedName>
        <fullName evidence="2">Uncharacterized protein</fullName>
    </submittedName>
</protein>
<organism evidence="2 3">
    <name type="scientific">Haloferula rosea</name>
    <dbReference type="NCBI Taxonomy" id="490093"/>
    <lineage>
        <taxon>Bacteria</taxon>
        <taxon>Pseudomonadati</taxon>
        <taxon>Verrucomicrobiota</taxon>
        <taxon>Verrucomicrobiia</taxon>
        <taxon>Verrucomicrobiales</taxon>
        <taxon>Verrucomicrobiaceae</taxon>
        <taxon>Haloferula</taxon>
    </lineage>
</organism>
<comment type="caution">
    <text evidence="2">The sequence shown here is derived from an EMBL/GenBank/DDBJ whole genome shotgun (WGS) entry which is preliminary data.</text>
</comment>
<feature type="transmembrane region" description="Helical" evidence="1">
    <location>
        <begin position="39"/>
        <end position="60"/>
    </location>
</feature>
<dbReference type="EMBL" id="JAENII010000011">
    <property type="protein sequence ID" value="MBK1828141.1"/>
    <property type="molecule type" value="Genomic_DNA"/>
</dbReference>
<keyword evidence="1" id="KW-1133">Transmembrane helix</keyword>
<gene>
    <name evidence="2" type="ORF">JIN81_14000</name>
</gene>
<dbReference type="RefSeq" id="WP_234044926.1">
    <property type="nucleotide sequence ID" value="NZ_JAENII010000011.1"/>
</dbReference>
<keyword evidence="1" id="KW-0472">Membrane</keyword>
<sequence length="111" mass="12697">MPWEVVGEIPDVEDERTASEEAYRRLERLAREEAEYLRALFWCGGLASVGFSLSFVVHYLSVGVDLWEVARVALHLLGVLGTLCVLVFSIPTCVAVFLWLRAVIRRRRFSR</sequence>
<keyword evidence="3" id="KW-1185">Reference proteome</keyword>
<accession>A0A934RGK4</accession>
<evidence type="ECO:0000313" key="3">
    <source>
        <dbReference type="Proteomes" id="UP000658278"/>
    </source>
</evidence>